<reference evidence="2" key="2">
    <citation type="submission" date="2020-11" db="EMBL/GenBank/DDBJ databases">
        <authorList>
            <person name="McCartney M.A."/>
            <person name="Auch B."/>
            <person name="Kono T."/>
            <person name="Mallez S."/>
            <person name="Becker A."/>
            <person name="Gohl D.M."/>
            <person name="Silverstein K.A.T."/>
            <person name="Koren S."/>
            <person name="Bechman K.B."/>
            <person name="Herman A."/>
            <person name="Abrahante J.E."/>
            <person name="Garbe J."/>
        </authorList>
    </citation>
    <scope>NUCLEOTIDE SEQUENCE</scope>
    <source>
        <strain evidence="2">Duluth1</strain>
        <tissue evidence="2">Whole animal</tissue>
    </source>
</reference>
<reference evidence="2" key="1">
    <citation type="journal article" date="2019" name="bioRxiv">
        <title>The Genome of the Zebra Mussel, Dreissena polymorpha: A Resource for Invasive Species Research.</title>
        <authorList>
            <person name="McCartney M.A."/>
            <person name="Auch B."/>
            <person name="Kono T."/>
            <person name="Mallez S."/>
            <person name="Zhang Y."/>
            <person name="Obille A."/>
            <person name="Becker A."/>
            <person name="Abrahante J.E."/>
            <person name="Garbe J."/>
            <person name="Badalamenti J.P."/>
            <person name="Herman A."/>
            <person name="Mangelson H."/>
            <person name="Liachko I."/>
            <person name="Sullivan S."/>
            <person name="Sone E.D."/>
            <person name="Koren S."/>
            <person name="Silverstein K.A.T."/>
            <person name="Beckman K.B."/>
            <person name="Gohl D.M."/>
        </authorList>
    </citation>
    <scope>NUCLEOTIDE SEQUENCE</scope>
    <source>
        <strain evidence="2">Duluth1</strain>
        <tissue evidence="2">Whole animal</tissue>
    </source>
</reference>
<feature type="domain" description="DUF6589" evidence="1">
    <location>
        <begin position="202"/>
        <end position="380"/>
    </location>
</feature>
<dbReference type="InterPro" id="IPR046496">
    <property type="entry name" value="DUF6589"/>
</dbReference>
<dbReference type="OrthoDB" id="6071591at2759"/>
<name>A0A9D4RWS7_DREPO</name>
<dbReference type="EMBL" id="JAIWYP010000001">
    <property type="protein sequence ID" value="KAH3883889.1"/>
    <property type="molecule type" value="Genomic_DNA"/>
</dbReference>
<evidence type="ECO:0000259" key="1">
    <source>
        <dbReference type="Pfam" id="PF20231"/>
    </source>
</evidence>
<accession>A0A9D4RWS7</accession>
<dbReference type="AlphaFoldDB" id="A0A9D4RWS7"/>
<gene>
    <name evidence="2" type="ORF">DPMN_007857</name>
</gene>
<comment type="caution">
    <text evidence="2">The sequence shown here is derived from an EMBL/GenBank/DDBJ whole genome shotgun (WGS) entry which is preliminary data.</text>
</comment>
<organism evidence="2 3">
    <name type="scientific">Dreissena polymorpha</name>
    <name type="common">Zebra mussel</name>
    <name type="synonym">Mytilus polymorpha</name>
    <dbReference type="NCBI Taxonomy" id="45954"/>
    <lineage>
        <taxon>Eukaryota</taxon>
        <taxon>Metazoa</taxon>
        <taxon>Spiralia</taxon>
        <taxon>Lophotrochozoa</taxon>
        <taxon>Mollusca</taxon>
        <taxon>Bivalvia</taxon>
        <taxon>Autobranchia</taxon>
        <taxon>Heteroconchia</taxon>
        <taxon>Euheterodonta</taxon>
        <taxon>Imparidentia</taxon>
        <taxon>Neoheterodontei</taxon>
        <taxon>Myida</taxon>
        <taxon>Dreissenoidea</taxon>
        <taxon>Dreissenidae</taxon>
        <taxon>Dreissena</taxon>
    </lineage>
</organism>
<evidence type="ECO:0000313" key="3">
    <source>
        <dbReference type="Proteomes" id="UP000828390"/>
    </source>
</evidence>
<keyword evidence="3" id="KW-1185">Reference proteome</keyword>
<evidence type="ECO:0000313" key="2">
    <source>
        <dbReference type="EMBL" id="KAH3883889.1"/>
    </source>
</evidence>
<sequence>MSERLPFLFRIMATIATGGKELQGTKMAPVATAYAVLMNAHSDKLSAWHRMTTIVAIKGHLEDSALTRFNRLGVTMSTTTKLRLLDEASSIMDKGIVSRLQKSPLVKITGDNLDMYIKTGQQSLEKSNRDLHLFASNVLFNRIASPDKYSLVPTRTPLTDLNAEMFLLSGNYRSTLVNSYSVILGRILCELKAFSWMANALPDHIHHPYQHEMSLKSDIFQLPIMMKNEAKHEDCVDILDTYEAVLSDYYHKAFGSEDVLHKFGVTVGGDQLTRVRLEEAKNLRALATTPNKRFEDLHPFVIELWHTKQDFLEKCFKALYSASSVRQPGTLYYFKSNLQRTDINGKVKGGFKAHHEFLYLVGTAMVTEQFLQYFGMENVESEPTKNMPIMKKKSFR</sequence>
<dbReference type="Pfam" id="PF20231">
    <property type="entry name" value="DUF6589"/>
    <property type="match status" value="1"/>
</dbReference>
<protein>
    <recommendedName>
        <fullName evidence="1">DUF6589 domain-containing protein</fullName>
    </recommendedName>
</protein>
<proteinExistence type="predicted"/>
<dbReference type="Proteomes" id="UP000828390">
    <property type="component" value="Unassembled WGS sequence"/>
</dbReference>